<dbReference type="STRING" id="62324.A0A4Y0BP42"/>
<dbReference type="AlphaFoldDB" id="A0A4Y0BP42"/>
<organism evidence="2">
    <name type="scientific">Anopheles funestus</name>
    <name type="common">African malaria mosquito</name>
    <dbReference type="NCBI Taxonomy" id="62324"/>
    <lineage>
        <taxon>Eukaryota</taxon>
        <taxon>Metazoa</taxon>
        <taxon>Ecdysozoa</taxon>
        <taxon>Arthropoda</taxon>
        <taxon>Hexapoda</taxon>
        <taxon>Insecta</taxon>
        <taxon>Pterygota</taxon>
        <taxon>Neoptera</taxon>
        <taxon>Endopterygota</taxon>
        <taxon>Diptera</taxon>
        <taxon>Nematocera</taxon>
        <taxon>Culicoidea</taxon>
        <taxon>Culicidae</taxon>
        <taxon>Anophelinae</taxon>
        <taxon>Anopheles</taxon>
    </lineage>
</organism>
<dbReference type="EnsemblMetazoa" id="AFUN021685-RA">
    <property type="protein sequence ID" value="AFUN021685-PA"/>
    <property type="gene ID" value="AFUN021685"/>
</dbReference>
<dbReference type="VEuPathDB" id="VectorBase:AFUN2_000604"/>
<feature type="signal peptide" evidence="1">
    <location>
        <begin position="1"/>
        <end position="24"/>
    </location>
</feature>
<sequence>MKFSRPVVVILLIVLLSCHYQAFGLKIRFESIEQTLGQDIAWTDIRVRKYNRTTTVANGTVYMSKEITNDYEYQLDLFYSRLGNQQFNHMPMKLPTAGFCDFVDYIYKNYPGYMSFFENGPQEGECPITVRDVHVFDKEFPSEAVPPLLVRNGLYKALVSCVLHGTEVLSFSVILKATDI</sequence>
<dbReference type="VEuPathDB" id="VectorBase:AFUN021685"/>
<evidence type="ECO:0000256" key="1">
    <source>
        <dbReference type="SAM" id="SignalP"/>
    </source>
</evidence>
<protein>
    <submittedName>
        <fullName evidence="2">Uncharacterized protein</fullName>
    </submittedName>
</protein>
<dbReference type="PANTHER" id="PTHR21112">
    <property type="entry name" value="CHEMOSENSORY PROTEIN A 29A-RELATED"/>
    <property type="match status" value="1"/>
</dbReference>
<reference evidence="2" key="1">
    <citation type="submission" date="2020-05" db="UniProtKB">
        <authorList>
            <consortium name="EnsemblMetazoa"/>
        </authorList>
    </citation>
    <scope>IDENTIFICATION</scope>
    <source>
        <strain evidence="2">FUMOZ</strain>
    </source>
</reference>
<feature type="chain" id="PRO_5021422116" evidence="1">
    <location>
        <begin position="25"/>
        <end position="180"/>
    </location>
</feature>
<evidence type="ECO:0000313" key="2">
    <source>
        <dbReference type="EnsemblMetazoa" id="AFUN021685-PA"/>
    </source>
</evidence>
<dbReference type="PANTHER" id="PTHR21112:SF0">
    <property type="entry name" value="CHEMOSENSORY PROTEIN A 29A-RELATED"/>
    <property type="match status" value="1"/>
</dbReference>
<keyword evidence="1" id="KW-0732">Signal</keyword>
<dbReference type="PROSITE" id="PS51257">
    <property type="entry name" value="PROKAR_LIPOPROTEIN"/>
    <property type="match status" value="1"/>
</dbReference>
<proteinExistence type="predicted"/>
<accession>A0A4Y0BP42</accession>
<name>A0A4Y0BP42_ANOFN</name>